<dbReference type="Proteomes" id="UP000001744">
    <property type="component" value="Unassembled WGS sequence"/>
</dbReference>
<accession>B6K297</accession>
<evidence type="ECO:0000313" key="2">
    <source>
        <dbReference type="Proteomes" id="UP000001744"/>
    </source>
</evidence>
<gene>
    <name evidence="1" type="ORF">SJAG_02365</name>
</gene>
<dbReference type="AlphaFoldDB" id="B6K297"/>
<evidence type="ECO:0000313" key="1">
    <source>
        <dbReference type="EMBL" id="EEB07278.1"/>
    </source>
</evidence>
<dbReference type="GeneID" id="7050010"/>
<dbReference type="JaponicusDB" id="SJAG_02365"/>
<name>B6K297_SCHJY</name>
<proteinExistence type="predicted"/>
<dbReference type="RefSeq" id="XP_002173571.1">
    <property type="nucleotide sequence ID" value="XM_002173535.2"/>
</dbReference>
<reference evidence="1 2" key="1">
    <citation type="journal article" date="2011" name="Science">
        <title>Comparative functional genomics of the fission yeasts.</title>
        <authorList>
            <person name="Rhind N."/>
            <person name="Chen Z."/>
            <person name="Yassour M."/>
            <person name="Thompson D.A."/>
            <person name="Haas B.J."/>
            <person name="Habib N."/>
            <person name="Wapinski I."/>
            <person name="Roy S."/>
            <person name="Lin M.F."/>
            <person name="Heiman D.I."/>
            <person name="Young S.K."/>
            <person name="Furuya K."/>
            <person name="Guo Y."/>
            <person name="Pidoux A."/>
            <person name="Chen H.M."/>
            <person name="Robbertse B."/>
            <person name="Goldberg J.M."/>
            <person name="Aoki K."/>
            <person name="Bayne E.H."/>
            <person name="Berlin A.M."/>
            <person name="Desjardins C.A."/>
            <person name="Dobbs E."/>
            <person name="Dukaj L."/>
            <person name="Fan L."/>
            <person name="FitzGerald M.G."/>
            <person name="French C."/>
            <person name="Gujja S."/>
            <person name="Hansen K."/>
            <person name="Keifenheim D."/>
            <person name="Levin J.Z."/>
            <person name="Mosher R.A."/>
            <person name="Mueller C.A."/>
            <person name="Pfiffner J."/>
            <person name="Priest M."/>
            <person name="Russ C."/>
            <person name="Smialowska A."/>
            <person name="Swoboda P."/>
            <person name="Sykes S.M."/>
            <person name="Vaughn M."/>
            <person name="Vengrova S."/>
            <person name="Yoder R."/>
            <person name="Zeng Q."/>
            <person name="Allshire R."/>
            <person name="Baulcombe D."/>
            <person name="Birren B.W."/>
            <person name="Brown W."/>
            <person name="Ekwall K."/>
            <person name="Kellis M."/>
            <person name="Leatherwood J."/>
            <person name="Levin H."/>
            <person name="Margalit H."/>
            <person name="Martienssen R."/>
            <person name="Nieduszynski C.A."/>
            <person name="Spatafora J.W."/>
            <person name="Friedman N."/>
            <person name="Dalgaard J.Z."/>
            <person name="Baumann P."/>
            <person name="Niki H."/>
            <person name="Regev A."/>
            <person name="Nusbaum C."/>
        </authorList>
    </citation>
    <scope>NUCLEOTIDE SEQUENCE [LARGE SCALE GENOMIC DNA]</scope>
    <source>
        <strain evidence="2">yFS275 / FY16936</strain>
    </source>
</reference>
<dbReference type="EMBL" id="KE651166">
    <property type="protein sequence ID" value="EEB07278.1"/>
    <property type="molecule type" value="Genomic_DNA"/>
</dbReference>
<protein>
    <submittedName>
        <fullName evidence="1">Uncharacterized protein</fullName>
    </submittedName>
</protein>
<organism evidence="1 2">
    <name type="scientific">Schizosaccharomyces japonicus (strain yFS275 / FY16936)</name>
    <name type="common">Fission yeast</name>
    <dbReference type="NCBI Taxonomy" id="402676"/>
    <lineage>
        <taxon>Eukaryota</taxon>
        <taxon>Fungi</taxon>
        <taxon>Dikarya</taxon>
        <taxon>Ascomycota</taxon>
        <taxon>Taphrinomycotina</taxon>
        <taxon>Schizosaccharomycetes</taxon>
        <taxon>Schizosaccharomycetales</taxon>
        <taxon>Schizosaccharomycetaceae</taxon>
        <taxon>Schizosaccharomyces</taxon>
    </lineage>
</organism>
<sequence>MTRSKKEELIICWDEYANQLLKGEWKYFTESPAIAHDKTDELCRGKTGKERVDAVYEFLRPQLNKLGSLISMLSETKTSMSVECVDREADNCQKFCTAARQSIFTFLRDYSQELLSKQRADQSEHWFYDFHARILLEQFFAKFQNLANEWKLFVVRLLRHLRVADAAADSIAGSGNKLAP</sequence>
<keyword evidence="2" id="KW-1185">Reference proteome</keyword>
<dbReference type="HOGENOM" id="CLU_1497074_0_0_1"/>
<dbReference type="VEuPathDB" id="FungiDB:SJAG_02365"/>